<gene>
    <name evidence="2" type="ORF">GQ602_001991</name>
</gene>
<organism evidence="2 3">
    <name type="scientific">Ophiocordyceps camponoti-floridani</name>
    <dbReference type="NCBI Taxonomy" id="2030778"/>
    <lineage>
        <taxon>Eukaryota</taxon>
        <taxon>Fungi</taxon>
        <taxon>Dikarya</taxon>
        <taxon>Ascomycota</taxon>
        <taxon>Pezizomycotina</taxon>
        <taxon>Sordariomycetes</taxon>
        <taxon>Hypocreomycetidae</taxon>
        <taxon>Hypocreales</taxon>
        <taxon>Ophiocordycipitaceae</taxon>
        <taxon>Ophiocordyceps</taxon>
    </lineage>
</organism>
<feature type="region of interest" description="Disordered" evidence="1">
    <location>
        <begin position="439"/>
        <end position="494"/>
    </location>
</feature>
<dbReference type="EMBL" id="JAACLJ010000002">
    <property type="protein sequence ID" value="KAF4591692.1"/>
    <property type="molecule type" value="Genomic_DNA"/>
</dbReference>
<comment type="caution">
    <text evidence="2">The sequence shown here is derived from an EMBL/GenBank/DDBJ whole genome shotgun (WGS) entry which is preliminary data.</text>
</comment>
<evidence type="ECO:0000313" key="2">
    <source>
        <dbReference type="EMBL" id="KAF4591692.1"/>
    </source>
</evidence>
<evidence type="ECO:0000313" key="3">
    <source>
        <dbReference type="Proteomes" id="UP000562929"/>
    </source>
</evidence>
<dbReference type="InterPro" id="IPR011990">
    <property type="entry name" value="TPR-like_helical_dom_sf"/>
</dbReference>
<dbReference type="OrthoDB" id="185373at2759"/>
<dbReference type="Proteomes" id="UP000562929">
    <property type="component" value="Unassembled WGS sequence"/>
</dbReference>
<feature type="compositionally biased region" description="Pro residues" evidence="1">
    <location>
        <begin position="474"/>
        <end position="483"/>
    </location>
</feature>
<reference evidence="2 3" key="1">
    <citation type="journal article" date="2020" name="G3 (Bethesda)">
        <title>Genetic Underpinnings of Host Manipulation by Ophiocordyceps as Revealed by Comparative Transcriptomics.</title>
        <authorList>
            <person name="Will I."/>
            <person name="Das B."/>
            <person name="Trinh T."/>
            <person name="Brachmann A."/>
            <person name="Ohm R.A."/>
            <person name="de Bekker C."/>
        </authorList>
    </citation>
    <scope>NUCLEOTIDE SEQUENCE [LARGE SCALE GENOMIC DNA]</scope>
    <source>
        <strain evidence="2 3">EC05</strain>
    </source>
</reference>
<proteinExistence type="predicted"/>
<evidence type="ECO:0000256" key="1">
    <source>
        <dbReference type="SAM" id="MobiDB-lite"/>
    </source>
</evidence>
<accession>A0A8H4Q9K9</accession>
<keyword evidence="3" id="KW-1185">Reference proteome</keyword>
<name>A0A8H4Q9K9_9HYPO</name>
<dbReference type="AlphaFoldDB" id="A0A8H4Q9K9"/>
<dbReference type="Gene3D" id="1.25.40.10">
    <property type="entry name" value="Tetratricopeptide repeat domain"/>
    <property type="match status" value="1"/>
</dbReference>
<sequence>MANCPYVPSPRRYPFSRTNDKQRARAARIRIGYDIFARLQLGFNAPRWGKTLRLLEETTPKQSERPLYSALRVVIPEKVQLDLPSPPGKLSVVNSSTLVVDQLFAVIEKSEGPTSVVFRGRRDVLVRIADEIMATYPGVRVHQLGHVSAVDYQSRCLWPSPKDGDNEDAAKQSLLTPDDNIWVHRERPQTIWIDTRYEDIPRPDTWTASSFESYIDTLVRSRIRSHLVRSLYRSGRLVDAEAPKVKLLVDAFNDASTQPFITPHLLKQTLAYMSRRGGHAARAHHLLEKCIWLGVPVDTDHFNVMMEAYVLRRNAAMFHGLVRQMARYYLYPNVTTWLLFLRLVQWDQKRLLVISSMYNLGFFDQPATRRCVAAVMAGRDAYLAFKAGQKSLYAYLSDQASRFGPDWLSTPALEAVLHEAFRFGHADWRSDVEDLLAIDPSTPIPSQTSPRTHHLQPPPLPQHPTPRLADDAPHPLPHAPTGPPAHGKDLPDAHPLARRSRAPFALGTLFFYAVIHRALRRSARLAMLYIFLGKDSDPFCAVAAAEWAILDRCHGYTPDQPLHEALAATWRTMDIPLHRIYHGGPGPRRPLRYFSVRMRNPDAATTTKRKMVVHLDSWFSHTHMIRGFHPLETSNINIDNNNDDDDDAKATAQADAFGDCYPLFRKFEPQSFGPLLEKLTGGRPTPEQVYRRIRDPSWGIQRGGAVGRVKRRLYWLKDGSRLRRWATRGLRRDLVRRSLLNLFYPPSSSRGKKWHRRRRGTCT</sequence>
<protein>
    <submittedName>
        <fullName evidence="2">Pentatricopeptide repeat domain-containing protein</fullName>
    </submittedName>
</protein>